<gene>
    <name evidence="2" type="ORF">ADEAN_000551600</name>
</gene>
<dbReference type="Proteomes" id="UP000515908">
    <property type="component" value="Chromosome 10"/>
</dbReference>
<reference evidence="2 3" key="1">
    <citation type="submission" date="2020-08" db="EMBL/GenBank/DDBJ databases">
        <authorList>
            <person name="Newling K."/>
            <person name="Davey J."/>
            <person name="Forrester S."/>
        </authorList>
    </citation>
    <scope>NUCLEOTIDE SEQUENCE [LARGE SCALE GENOMIC DNA]</scope>
    <source>
        <strain evidence="3">Crithidia deanei Carvalho (ATCC PRA-265)</strain>
    </source>
</reference>
<organism evidence="2 3">
    <name type="scientific">Angomonas deanei</name>
    <dbReference type="NCBI Taxonomy" id="59799"/>
    <lineage>
        <taxon>Eukaryota</taxon>
        <taxon>Discoba</taxon>
        <taxon>Euglenozoa</taxon>
        <taxon>Kinetoplastea</taxon>
        <taxon>Metakinetoplastina</taxon>
        <taxon>Trypanosomatida</taxon>
        <taxon>Trypanosomatidae</taxon>
        <taxon>Strigomonadinae</taxon>
        <taxon>Angomonas</taxon>
    </lineage>
</organism>
<dbReference type="AlphaFoldDB" id="A0A7G2CDV2"/>
<name>A0A7G2CDV2_9TRYP</name>
<dbReference type="Gene3D" id="1.25.40.10">
    <property type="entry name" value="Tetratricopeptide repeat domain"/>
    <property type="match status" value="1"/>
</dbReference>
<dbReference type="EMBL" id="LR877154">
    <property type="protein sequence ID" value="CAD2218030.1"/>
    <property type="molecule type" value="Genomic_DNA"/>
</dbReference>
<proteinExistence type="predicted"/>
<dbReference type="InterPro" id="IPR011990">
    <property type="entry name" value="TPR-like_helical_dom_sf"/>
</dbReference>
<dbReference type="VEuPathDB" id="TriTrypDB:ADEAN_000551600"/>
<evidence type="ECO:0000313" key="2">
    <source>
        <dbReference type="EMBL" id="CAD2218030.1"/>
    </source>
</evidence>
<accession>A0A7G2CDV2</accession>
<sequence>MSSSEDSFGDGITTNLTTLNLNAPTVFFPQPTAEEDAFFSDDDDDDAAAPGNQSSSDDDEWGTIRDAGHLVLDDMSDSSDGNEDLFIPEPIFTTEAIARCRPSMPYLSKEELPVNSLVWVVDEDDVRTLLRTHWDPSYDNVCNGKQSGHVMRHSGEMTLVKFENKVTGLTYCLSIPRICLSLKKVDTYDGAKRESEGKLISSGMGKLDGLDGNSHSNELCFQFYETLTALHVSAAVKALLSEVVDKVRLGLFEEALKLVEEILVGPHRQACLEEGLMLRSRILIFLQRYRSALADALEAAKVNPRWVKGYLTAARAYTCLGQFSEAGRYLVLTSTILPNSAEVESLKNLNEFMLSLQESVERISAVRLYLDENYKKHLLPSRKVVAGGTLITEGTPIVSSPPLGTPSASLAGLCCVCFSPERALPEDPLVSPELASLAFCSAMCRKKAGLFVHLENKYSVPLSGCVEVLLDSRSAFCSEKAVEVANLTLRLFFILASTHKRRAKCDNQSAPSIQDSVELLGIFPCVTSHLSSHLKDSLVKLYDTLSETFKVEDKKTFSVDLFLKLFCYVQAYILPLDISAPSGSRFTVHLLPKFVTCCTSLSSDPNVGASPNCAVEANLSRSAADAESDVNYLKLTALQTMDKDTPLFRK</sequence>
<protein>
    <submittedName>
        <fullName evidence="2">Uncharacterized protein</fullName>
    </submittedName>
</protein>
<dbReference type="SUPFAM" id="SSF48452">
    <property type="entry name" value="TPR-like"/>
    <property type="match status" value="1"/>
</dbReference>
<feature type="compositionally biased region" description="Acidic residues" evidence="1">
    <location>
        <begin position="33"/>
        <end position="47"/>
    </location>
</feature>
<evidence type="ECO:0000313" key="3">
    <source>
        <dbReference type="Proteomes" id="UP000515908"/>
    </source>
</evidence>
<evidence type="ECO:0000256" key="1">
    <source>
        <dbReference type="SAM" id="MobiDB-lite"/>
    </source>
</evidence>
<feature type="region of interest" description="Disordered" evidence="1">
    <location>
        <begin position="32"/>
        <end position="62"/>
    </location>
</feature>
<keyword evidence="3" id="KW-1185">Reference proteome</keyword>